<proteinExistence type="predicted"/>
<name>A0ABQ6HP72_9MICO</name>
<evidence type="ECO:0000313" key="3">
    <source>
        <dbReference type="Proteomes" id="UP001157109"/>
    </source>
</evidence>
<dbReference type="EMBL" id="BSUJ01000001">
    <property type="protein sequence ID" value="GMA20261.1"/>
    <property type="molecule type" value="Genomic_DNA"/>
</dbReference>
<protein>
    <submittedName>
        <fullName evidence="2">Uncharacterized protein</fullName>
    </submittedName>
</protein>
<reference evidence="3" key="1">
    <citation type="journal article" date="2019" name="Int. J. Syst. Evol. Microbiol.">
        <title>The Global Catalogue of Microorganisms (GCM) 10K type strain sequencing project: providing services to taxonomists for standard genome sequencing and annotation.</title>
        <authorList>
            <consortium name="The Broad Institute Genomics Platform"/>
            <consortium name="The Broad Institute Genome Sequencing Center for Infectious Disease"/>
            <person name="Wu L."/>
            <person name="Ma J."/>
        </authorList>
    </citation>
    <scope>NUCLEOTIDE SEQUENCE [LARGE SCALE GENOMIC DNA]</scope>
    <source>
        <strain evidence="3">NBRC 105830</strain>
    </source>
</reference>
<feature type="region of interest" description="Disordered" evidence="1">
    <location>
        <begin position="1"/>
        <end position="78"/>
    </location>
</feature>
<gene>
    <name evidence="2" type="ORF">GCM10025862_22820</name>
</gene>
<comment type="caution">
    <text evidence="2">The sequence shown here is derived from an EMBL/GenBank/DDBJ whole genome shotgun (WGS) entry which is preliminary data.</text>
</comment>
<feature type="compositionally biased region" description="Polar residues" evidence="1">
    <location>
        <begin position="53"/>
        <end position="68"/>
    </location>
</feature>
<organism evidence="2 3">
    <name type="scientific">Arsenicicoccus piscis</name>
    <dbReference type="NCBI Taxonomy" id="673954"/>
    <lineage>
        <taxon>Bacteria</taxon>
        <taxon>Bacillati</taxon>
        <taxon>Actinomycetota</taxon>
        <taxon>Actinomycetes</taxon>
        <taxon>Micrococcales</taxon>
        <taxon>Intrasporangiaceae</taxon>
        <taxon>Arsenicicoccus</taxon>
    </lineage>
</organism>
<evidence type="ECO:0000313" key="2">
    <source>
        <dbReference type="EMBL" id="GMA20261.1"/>
    </source>
</evidence>
<evidence type="ECO:0000256" key="1">
    <source>
        <dbReference type="SAM" id="MobiDB-lite"/>
    </source>
</evidence>
<accession>A0ABQ6HP72</accession>
<keyword evidence="3" id="KW-1185">Reference proteome</keyword>
<dbReference type="Proteomes" id="UP001157109">
    <property type="component" value="Unassembled WGS sequence"/>
</dbReference>
<feature type="compositionally biased region" description="Basic and acidic residues" evidence="1">
    <location>
        <begin position="26"/>
        <end position="40"/>
    </location>
</feature>
<sequence length="78" mass="8149">MQQVTGVDQRDWPGLPLRAELGAAADPRDPTAHDDDRELAGAHTDLGSVVPGQLSTTQPSASARTTAGTALGRKFLRA</sequence>